<accession>A0AAV5IWM0</accession>
<dbReference type="AlphaFoldDB" id="A0AAV5IWM0"/>
<organism evidence="2 3">
    <name type="scientific">Rubroshorea leprosula</name>
    <dbReference type="NCBI Taxonomy" id="152421"/>
    <lineage>
        <taxon>Eukaryota</taxon>
        <taxon>Viridiplantae</taxon>
        <taxon>Streptophyta</taxon>
        <taxon>Embryophyta</taxon>
        <taxon>Tracheophyta</taxon>
        <taxon>Spermatophyta</taxon>
        <taxon>Magnoliopsida</taxon>
        <taxon>eudicotyledons</taxon>
        <taxon>Gunneridae</taxon>
        <taxon>Pentapetalae</taxon>
        <taxon>rosids</taxon>
        <taxon>malvids</taxon>
        <taxon>Malvales</taxon>
        <taxon>Dipterocarpaceae</taxon>
        <taxon>Rubroshorea</taxon>
    </lineage>
</organism>
<dbReference type="Proteomes" id="UP001054252">
    <property type="component" value="Unassembled WGS sequence"/>
</dbReference>
<feature type="region of interest" description="Disordered" evidence="1">
    <location>
        <begin position="10"/>
        <end position="51"/>
    </location>
</feature>
<comment type="caution">
    <text evidence="2">The sequence shown here is derived from an EMBL/GenBank/DDBJ whole genome shotgun (WGS) entry which is preliminary data.</text>
</comment>
<reference evidence="2 3" key="1">
    <citation type="journal article" date="2021" name="Commun. Biol.">
        <title>The genome of Shorea leprosula (Dipterocarpaceae) highlights the ecological relevance of drought in aseasonal tropical rainforests.</title>
        <authorList>
            <person name="Ng K.K.S."/>
            <person name="Kobayashi M.J."/>
            <person name="Fawcett J.A."/>
            <person name="Hatakeyama M."/>
            <person name="Paape T."/>
            <person name="Ng C.H."/>
            <person name="Ang C.C."/>
            <person name="Tnah L.H."/>
            <person name="Lee C.T."/>
            <person name="Nishiyama T."/>
            <person name="Sese J."/>
            <person name="O'Brien M.J."/>
            <person name="Copetti D."/>
            <person name="Mohd Noor M.I."/>
            <person name="Ong R.C."/>
            <person name="Putra M."/>
            <person name="Sireger I.Z."/>
            <person name="Indrioko S."/>
            <person name="Kosugi Y."/>
            <person name="Izuno A."/>
            <person name="Isagi Y."/>
            <person name="Lee S.L."/>
            <person name="Shimizu K.K."/>
        </authorList>
    </citation>
    <scope>NUCLEOTIDE SEQUENCE [LARGE SCALE GENOMIC DNA]</scope>
    <source>
        <strain evidence="2">214</strain>
    </source>
</reference>
<protein>
    <submittedName>
        <fullName evidence="2">Uncharacterized protein</fullName>
    </submittedName>
</protein>
<evidence type="ECO:0000256" key="1">
    <source>
        <dbReference type="SAM" id="MobiDB-lite"/>
    </source>
</evidence>
<evidence type="ECO:0000313" key="3">
    <source>
        <dbReference type="Proteomes" id="UP001054252"/>
    </source>
</evidence>
<proteinExistence type="predicted"/>
<keyword evidence="3" id="KW-1185">Reference proteome</keyword>
<evidence type="ECO:0000313" key="2">
    <source>
        <dbReference type="EMBL" id="GKV04294.1"/>
    </source>
</evidence>
<dbReference type="EMBL" id="BPVZ01000021">
    <property type="protein sequence ID" value="GKV04294.1"/>
    <property type="molecule type" value="Genomic_DNA"/>
</dbReference>
<sequence length="51" mass="5489">MICGMLRWKEGTRSSWRTSPPPPLIEISTSGNLANVGRRNKSATYPAEGGG</sequence>
<gene>
    <name evidence="2" type="ORF">SLEP1_g16466</name>
</gene>
<name>A0AAV5IWM0_9ROSI</name>